<accession>A0AAW0DIY6</accession>
<dbReference type="EMBL" id="JAYKXP010000013">
    <property type="protein sequence ID" value="KAK7051218.1"/>
    <property type="molecule type" value="Genomic_DNA"/>
</dbReference>
<dbReference type="InterPro" id="IPR032675">
    <property type="entry name" value="LRR_dom_sf"/>
</dbReference>
<dbReference type="AlphaFoldDB" id="A0AAW0DIY6"/>
<organism evidence="1 2">
    <name type="scientific">Paramarasmius palmivorus</name>
    <dbReference type="NCBI Taxonomy" id="297713"/>
    <lineage>
        <taxon>Eukaryota</taxon>
        <taxon>Fungi</taxon>
        <taxon>Dikarya</taxon>
        <taxon>Basidiomycota</taxon>
        <taxon>Agaricomycotina</taxon>
        <taxon>Agaricomycetes</taxon>
        <taxon>Agaricomycetidae</taxon>
        <taxon>Agaricales</taxon>
        <taxon>Marasmiineae</taxon>
        <taxon>Marasmiaceae</taxon>
        <taxon>Paramarasmius</taxon>
    </lineage>
</organism>
<proteinExistence type="predicted"/>
<dbReference type="SUPFAM" id="SSF52047">
    <property type="entry name" value="RNI-like"/>
    <property type="match status" value="1"/>
</dbReference>
<keyword evidence="2" id="KW-1185">Reference proteome</keyword>
<reference evidence="1 2" key="1">
    <citation type="submission" date="2024-01" db="EMBL/GenBank/DDBJ databases">
        <title>A draft genome for a cacao thread blight-causing isolate of Paramarasmius palmivorus.</title>
        <authorList>
            <person name="Baruah I.K."/>
            <person name="Bukari Y."/>
            <person name="Amoako-Attah I."/>
            <person name="Meinhardt L.W."/>
            <person name="Bailey B.A."/>
            <person name="Cohen S.P."/>
        </authorList>
    </citation>
    <scope>NUCLEOTIDE SEQUENCE [LARGE SCALE GENOMIC DNA]</scope>
    <source>
        <strain evidence="1 2">GH-12</strain>
    </source>
</reference>
<evidence type="ECO:0000313" key="1">
    <source>
        <dbReference type="EMBL" id="KAK7051218.1"/>
    </source>
</evidence>
<evidence type="ECO:0000313" key="2">
    <source>
        <dbReference type="Proteomes" id="UP001383192"/>
    </source>
</evidence>
<name>A0AAW0DIY6_9AGAR</name>
<protein>
    <recommendedName>
        <fullName evidence="3">F-box domain-containing protein</fullName>
    </recommendedName>
</protein>
<comment type="caution">
    <text evidence="1">The sequence shown here is derived from an EMBL/GenBank/DDBJ whole genome shotgun (WGS) entry which is preliminary data.</text>
</comment>
<gene>
    <name evidence="1" type="ORF">VNI00_004718</name>
</gene>
<sequence>MSASRAVLRIPPEVWARIWLNYISTSGDDDRSDLLHQLQSVSRAWFQGIDSCKMLWATIAARNPTSKDVFRTSKHLMKSSPYAISATVTVTETTLDEADSARAIIRLLNTQSTFWKHITWDFAGYWFDPEALAPSAVRGAPILETFCLAYSDPPFSLPVAGSDALLSFLGNCPSLVVLSVTGRHRPKRWGSSGYHWPNLTHFTSNLELTSAFAIFLLHCKNLRFLCILECSLGSSFQRPAVPVLVPRLQVARVFGSMSGRGPLLSCLILPTSAEIDFGYSDVPMRYFVPFYELSRCKVETLRLSFSGEEVMALTGLINSLKHASQTLRRLYLWCSDSTATALPSSTVLHREELRLSKSAGLDILIRNNIFSGVACANTRRAITLLVEHIGRWRTAKFIFVSPSDMGGPADFFDLPAPALRMAMIACERDVQENWAASALKWLRSCALLIDIDFQVSIRNKIPLTLPISLHMPLSVTALTSLSSYFALDVQFLDLLRLCVSLRALEIFSLAVDESALPANGTRASVPSLEALRLSGPVIARSTLLLYLDLPSTART</sequence>
<evidence type="ECO:0008006" key="3">
    <source>
        <dbReference type="Google" id="ProtNLM"/>
    </source>
</evidence>
<dbReference type="Proteomes" id="UP001383192">
    <property type="component" value="Unassembled WGS sequence"/>
</dbReference>
<dbReference type="Gene3D" id="3.80.10.10">
    <property type="entry name" value="Ribonuclease Inhibitor"/>
    <property type="match status" value="1"/>
</dbReference>